<feature type="region of interest" description="Disordered" evidence="1">
    <location>
        <begin position="38"/>
        <end position="58"/>
    </location>
</feature>
<dbReference type="EMBL" id="GGEC01088281">
    <property type="protein sequence ID" value="MBX68765.1"/>
    <property type="molecule type" value="Transcribed_RNA"/>
</dbReference>
<sequence>MATLTCPLFGMGRPENLPEIFLPLVITLLDPSMSFFPASLNPKPRERQQMPKWGRRMS</sequence>
<keyword evidence="2" id="KW-0812">Transmembrane</keyword>
<protein>
    <submittedName>
        <fullName evidence="3">Uncharacterized protein</fullName>
    </submittedName>
</protein>
<dbReference type="AlphaFoldDB" id="A0A2P2QPC4"/>
<name>A0A2P2QPC4_RHIMU</name>
<accession>A0A2P2QPC4</accession>
<evidence type="ECO:0000256" key="1">
    <source>
        <dbReference type="SAM" id="MobiDB-lite"/>
    </source>
</evidence>
<organism evidence="3">
    <name type="scientific">Rhizophora mucronata</name>
    <name type="common">Asiatic mangrove</name>
    <dbReference type="NCBI Taxonomy" id="61149"/>
    <lineage>
        <taxon>Eukaryota</taxon>
        <taxon>Viridiplantae</taxon>
        <taxon>Streptophyta</taxon>
        <taxon>Embryophyta</taxon>
        <taxon>Tracheophyta</taxon>
        <taxon>Spermatophyta</taxon>
        <taxon>Magnoliopsida</taxon>
        <taxon>eudicotyledons</taxon>
        <taxon>Gunneridae</taxon>
        <taxon>Pentapetalae</taxon>
        <taxon>rosids</taxon>
        <taxon>fabids</taxon>
        <taxon>Malpighiales</taxon>
        <taxon>Rhizophoraceae</taxon>
        <taxon>Rhizophora</taxon>
    </lineage>
</organism>
<keyword evidence="2" id="KW-1133">Transmembrane helix</keyword>
<reference evidence="3" key="1">
    <citation type="submission" date="2018-02" db="EMBL/GenBank/DDBJ databases">
        <title>Rhizophora mucronata_Transcriptome.</title>
        <authorList>
            <person name="Meera S.P."/>
            <person name="Sreeshan A."/>
            <person name="Augustine A."/>
        </authorList>
    </citation>
    <scope>NUCLEOTIDE SEQUENCE</scope>
    <source>
        <tissue evidence="3">Leaf</tissue>
    </source>
</reference>
<keyword evidence="2" id="KW-0472">Membrane</keyword>
<feature type="transmembrane region" description="Helical" evidence="2">
    <location>
        <begin position="20"/>
        <end position="40"/>
    </location>
</feature>
<evidence type="ECO:0000256" key="2">
    <source>
        <dbReference type="SAM" id="Phobius"/>
    </source>
</evidence>
<proteinExistence type="predicted"/>
<evidence type="ECO:0000313" key="3">
    <source>
        <dbReference type="EMBL" id="MBX68765.1"/>
    </source>
</evidence>